<feature type="non-terminal residue" evidence="8">
    <location>
        <position position="2139"/>
    </location>
</feature>
<dbReference type="InParanoid" id="A0A6L2PHY0"/>
<dbReference type="InterPro" id="IPR024613">
    <property type="entry name" value="Huntingtin_N_HEAT_rpt-2"/>
</dbReference>
<dbReference type="InterPro" id="IPR016024">
    <property type="entry name" value="ARM-type_fold"/>
</dbReference>
<dbReference type="PANTHER" id="PTHR10170">
    <property type="entry name" value="HUNTINGTON DISEASE PROTEIN"/>
    <property type="match status" value="1"/>
</dbReference>
<keyword evidence="5" id="KW-0963">Cytoplasm</keyword>
<keyword evidence="6" id="KW-0539">Nucleus</keyword>
<dbReference type="SUPFAM" id="SSF48371">
    <property type="entry name" value="ARM repeat"/>
    <property type="match status" value="1"/>
</dbReference>
<accession>A0A6L2PHY0</accession>
<gene>
    <name evidence="8" type="ORF">Cfor_10171</name>
</gene>
<evidence type="ECO:0000256" key="4">
    <source>
        <dbReference type="ARBA" id="ARBA00007153"/>
    </source>
</evidence>
<comment type="function">
    <text evidence="1">May play a role in microtubule-mediated transport or vesicle function.</text>
</comment>
<dbReference type="Pfam" id="PF20926">
    <property type="entry name" value="Htt_N-HEAT_1"/>
    <property type="match status" value="1"/>
</dbReference>
<protein>
    <recommendedName>
        <fullName evidence="10">Huntingtin</fullName>
    </recommendedName>
</protein>
<dbReference type="GO" id="GO:0005737">
    <property type="term" value="C:cytoplasm"/>
    <property type="evidence" value="ECO:0007669"/>
    <property type="project" value="UniProtKB-SubCell"/>
</dbReference>
<evidence type="ECO:0000256" key="7">
    <source>
        <dbReference type="SAM" id="MobiDB-lite"/>
    </source>
</evidence>
<evidence type="ECO:0000256" key="5">
    <source>
        <dbReference type="ARBA" id="ARBA00022490"/>
    </source>
</evidence>
<evidence type="ECO:0000256" key="2">
    <source>
        <dbReference type="ARBA" id="ARBA00004123"/>
    </source>
</evidence>
<dbReference type="OrthoDB" id="10065698at2759"/>
<dbReference type="InterPro" id="IPR000091">
    <property type="entry name" value="Huntingtin"/>
</dbReference>
<proteinExistence type="inferred from homology"/>
<dbReference type="PRINTS" id="PR00375">
    <property type="entry name" value="HUNTINGTIN"/>
</dbReference>
<feature type="compositionally biased region" description="Low complexity" evidence="7">
    <location>
        <begin position="990"/>
        <end position="999"/>
    </location>
</feature>
<dbReference type="InterPro" id="IPR028426">
    <property type="entry name" value="Huntingtin_fam"/>
</dbReference>
<feature type="compositionally biased region" description="Acidic residues" evidence="7">
    <location>
        <begin position="431"/>
        <end position="444"/>
    </location>
</feature>
<sequence>MSSAGKNVDPIIRDLFIGNGDQQGLDLDSGGITEACWCLSSRKEKISHCLAIADAMCHSGVKGASNFPHILSIAIEVLLQLCDDCHSDVRMIADESLNRVIRAMTDSNVVKIQVELHKEIKKNGNPRPLRAALWRFAELCHLIRPQKGKPYVMNLIPCIIHIARRTEEPVLETLAAAMPKIFKALGSFTSDNDVKGLLKAFLQNLSSSSAVVRRTAAASIVTVCLNCRKPHVFISYILNTLLDCVVPIRDGQSVPTVLGVLGCLRNVLPHVSVGEGGEGEMRGSFGVYELCLHYTNHSDHNVVNAALETLHQLLQAPPPDLLPVLLSSQGVTRSRIQAAEGQENLTQRSLSQMSVTQSFTWGEEISLLDPDPELPDLKFPSVEKWVGETKAIFSADKLTTARSLEKPLFEKIGIDKSNMCGDETESPALNADEDNDSDNYDADDGSNTVEENQSDYSSIRIGKIRGKNVKKEGGLTMSSPSPVASQGSSVPFQACDVGSFTDAAVPLVYCSRHLAASFLLTGCAGFTMPDSSVRVSVKALALNCIASILHLSPGCMLSLLCFISVCDCSGVQTLSDVLLFASHPDPQLRGITSTVIGCLLHAALVQSGGNFQKWFETECKWSSRTNEISVAELVKLLLKGLEDESSVCCRQTLLAMSLCLPELLESIESQSAVPILKALPLVVNNSYWLVKVKLVEVVSQLSYVTVYHLTGNSDFQEKVISSIVFVCLKDEDVRVRHAAAKAVVRLIPKLFFPLDQPQQDAATVKGVGYSEQFLSEIVAPSSDCNGSYTFLQQTNINGLPAPFNVCFPYALSGNSRGCYCHNIDTALSRVVCLLSHSLLMSASKYLTFGCCEALALLSSQYLTTVYPKAWNSFVTSNVGGQKSHGKRITSQQGHEVSSAAGLLSRTLAVLTGSPVSLDLSCQQWLIQLAGNILSDCAAESNQMESSLLCLQLSSCAELLLLHVVRTLNIFVHVLEELVPNVPTPKPSLPSLPTAPSLSPIKRKGKEEKSAEDKKSGRGTPMGFFASISHYMKIYDIVKNAYTNYKITLDSGASEKFVSLLRVTLETLSQLLEVGTLNEAGRIAEEVLSYLRSTVTVEPTATVKCVQQLLKCLFGTNLSAQWVEPDDSQRTSSSLNCTASAQGYDGFYNVCFQTPYRHLTDFITYSSNKPQDKDEEFVWMNALRRKADRKGSAFKGFSRGADRTSLASYIRLFEPMVIKALKQYTVTSDVQLQCRVLLLLSQLVQLRVNYCLLDSDQIFIGFVLKQFEFIEEGQIPHAEELIPRIFHFLVHLSYEKHHSKCIIGVPKVIQLCDGLMASGQSPVTHCIPALVPVVEDVFLVRGTSSTSSFDLKELDTQREVLVSMLLRLVEYHQVLELLSLVLNESRDSDERWRRWSRQVVDTLLPLLAQGRVRLESREAQHSLQRVLTSVAPCVLRPVDSLLRTLFSEAPQMHSSIVAVERWLGTVLAMLLFLICQGKEEVVLARLEDLELCIPLPGSLCGPVERHDPLNVAATIPKCKQLPPEQIMARSHFSRTYFIFRFLMQVLGLVSHHIHRSVYSPLAGDESLYLQEQFSHFLLYCIYMFESGSYCRVATAVMQMVRQGKEMESDPNTCLPIDDINSLFLELAPKCPMLMFKWCYILTLVNFGDQAFWAQILRTQPHDLILEQGPLQAESCGPSPCINLELVRKGGTILYCDYVCENMNDAEQLTWLLVNHIEEVVSLSAEPPVQELIAAVHRNPVASGLLVQAVGARCQNLRQPSFVCRVLRCLEGVHPSQSGALLILLIPRFLGHPLLAPARLAGTLACRRAELLLTFPADEVAAQLTEADLRKLMDILRSMSLARKHSGLVSLLNKLGAQFYNIPALELDLGRTFDPADVRSVTIDKAWFLAQVTARCCQCNQSGAETAQLLSKLEYEEILSILSCKEFNSLNLKECLKLGTQLTLKVIFFKYVAADASLSLFESPLYRAARLSTLQHVASIRALMPKPHQVYQPQGRAVSAREAKYSSRLDQLLVDPIFLGAVFRIAPAVTCYLESLPLLAYGGVRPGVPQESWDDIGKFGVLCLEAVHSLLRANVLGAVKIKPWYLHVGLCCAEMVLCEPNLGGVIGQANHASWVASAAGALSAIIKFLIQGELLPAITVS</sequence>
<keyword evidence="9" id="KW-1185">Reference proteome</keyword>
<feature type="region of interest" description="Disordered" evidence="7">
    <location>
        <begin position="417"/>
        <end position="453"/>
    </location>
</feature>
<dbReference type="Proteomes" id="UP000502823">
    <property type="component" value="Unassembled WGS sequence"/>
</dbReference>
<dbReference type="Pfam" id="PF12372">
    <property type="entry name" value="Htt_N-HEAT"/>
    <property type="match status" value="1"/>
</dbReference>
<name>A0A6L2PHY0_COPFO</name>
<feature type="region of interest" description="Disordered" evidence="7">
    <location>
        <begin position="983"/>
        <end position="1017"/>
    </location>
</feature>
<dbReference type="Gene3D" id="1.25.10.10">
    <property type="entry name" value="Leucine-rich Repeat Variant"/>
    <property type="match status" value="2"/>
</dbReference>
<dbReference type="Pfam" id="PF20925">
    <property type="entry name" value="Htt_bridge"/>
    <property type="match status" value="1"/>
</dbReference>
<dbReference type="GO" id="GO:0005634">
    <property type="term" value="C:nucleus"/>
    <property type="evidence" value="ECO:0007669"/>
    <property type="project" value="UniProtKB-SubCell"/>
</dbReference>
<evidence type="ECO:0000313" key="8">
    <source>
        <dbReference type="EMBL" id="GFG30185.1"/>
    </source>
</evidence>
<comment type="similarity">
    <text evidence="4">Belongs to the huntingtin family.</text>
</comment>
<comment type="caution">
    <text evidence="8">The sequence shown here is derived from an EMBL/GenBank/DDBJ whole genome shotgun (WGS) entry which is preliminary data.</text>
</comment>
<comment type="subcellular location">
    <subcellularLocation>
        <location evidence="3">Cytoplasm</location>
    </subcellularLocation>
    <subcellularLocation>
        <location evidence="2">Nucleus</location>
    </subcellularLocation>
</comment>
<dbReference type="EMBL" id="BLKM01000200">
    <property type="protein sequence ID" value="GFG30185.1"/>
    <property type="molecule type" value="Genomic_DNA"/>
</dbReference>
<evidence type="ECO:0000313" key="9">
    <source>
        <dbReference type="Proteomes" id="UP000502823"/>
    </source>
</evidence>
<dbReference type="InterPro" id="IPR011989">
    <property type="entry name" value="ARM-like"/>
</dbReference>
<evidence type="ECO:0000256" key="6">
    <source>
        <dbReference type="ARBA" id="ARBA00023242"/>
    </source>
</evidence>
<feature type="compositionally biased region" description="Basic and acidic residues" evidence="7">
    <location>
        <begin position="1004"/>
        <end position="1015"/>
    </location>
</feature>
<organism evidence="8 9">
    <name type="scientific">Coptotermes formosanus</name>
    <name type="common">Formosan subterranean termite</name>
    <dbReference type="NCBI Taxonomy" id="36987"/>
    <lineage>
        <taxon>Eukaryota</taxon>
        <taxon>Metazoa</taxon>
        <taxon>Ecdysozoa</taxon>
        <taxon>Arthropoda</taxon>
        <taxon>Hexapoda</taxon>
        <taxon>Insecta</taxon>
        <taxon>Pterygota</taxon>
        <taxon>Neoptera</taxon>
        <taxon>Polyneoptera</taxon>
        <taxon>Dictyoptera</taxon>
        <taxon>Blattodea</taxon>
        <taxon>Blattoidea</taxon>
        <taxon>Termitoidae</taxon>
        <taxon>Rhinotermitidae</taxon>
        <taxon>Coptotermes</taxon>
    </lineage>
</organism>
<dbReference type="InterPro" id="IPR048411">
    <property type="entry name" value="Htt_N_HEAT_rpt-1"/>
</dbReference>
<reference evidence="9" key="1">
    <citation type="submission" date="2020-01" db="EMBL/GenBank/DDBJ databases">
        <title>Draft genome sequence of the Termite Coptotermes fromosanus.</title>
        <authorList>
            <person name="Itakura S."/>
            <person name="Yosikawa Y."/>
            <person name="Umezawa K."/>
        </authorList>
    </citation>
    <scope>NUCLEOTIDE SEQUENCE [LARGE SCALE GENOMIC DNA]</scope>
</reference>
<evidence type="ECO:0000256" key="1">
    <source>
        <dbReference type="ARBA" id="ARBA00002907"/>
    </source>
</evidence>
<evidence type="ECO:0000256" key="3">
    <source>
        <dbReference type="ARBA" id="ARBA00004496"/>
    </source>
</evidence>
<dbReference type="PANTHER" id="PTHR10170:SF10">
    <property type="entry name" value="HUNTINGTIN"/>
    <property type="match status" value="1"/>
</dbReference>
<evidence type="ECO:0008006" key="10">
    <source>
        <dbReference type="Google" id="ProtNLM"/>
    </source>
</evidence>
<dbReference type="InterPro" id="IPR048412">
    <property type="entry name" value="Htt_bridge"/>
</dbReference>